<feature type="domain" description="DNA mismatch repair proteins mutS family" evidence="5">
    <location>
        <begin position="363"/>
        <end position="558"/>
    </location>
</feature>
<evidence type="ECO:0000259" key="5">
    <source>
        <dbReference type="SMART" id="SM00534"/>
    </source>
</evidence>
<dbReference type="GO" id="GO:0005524">
    <property type="term" value="F:ATP binding"/>
    <property type="evidence" value="ECO:0007669"/>
    <property type="project" value="UniProtKB-KW"/>
</dbReference>
<keyword evidence="4" id="KW-0472">Membrane</keyword>
<dbReference type="PANTHER" id="PTHR11361">
    <property type="entry name" value="DNA MISMATCH REPAIR PROTEIN MUTS FAMILY MEMBER"/>
    <property type="match status" value="1"/>
</dbReference>
<dbReference type="AlphaFoldDB" id="A0A6C0LEY3"/>
<sequence>MMKIEELNNYFEMADKTAELILDDILKNHYDKNKIIVNNNIYNDTTIDEWIKTKPTTKGGVKIIEKIIKTPINDKQLLLNRQKANFKFLKSQLEILKKTEKDLLWIMTLKEEINDDLSINLLFPSTYIINYMNYNKYLLDFYHLYKIVLMPAMNFCFPISIIYSPYYYLTYHLKLNMSFYKYLSIIYGFLKMAFKLSGNIKSDLTKLLTMFVYFGIYIYGIYQQFNVSYIIYKLRKKLLDKLYGLIEFIKTSINIIKSSQTIWKPFFLYSIDEKIINMSIENLSTLDYDISSVYRLWKNENYKNDIINLLKVIYTIDCVDVITKIKFSKNWSLPSYENTSTKLWNSQNPLLPSTQIANPVNLDKNIIITGVNAGGKTTYVKSITINIILAQTLGIINAVKGNVHLYDAITSFMRITDEIGKKSYFEAETSYCNEMINIADNLKKVNKRGLFLMDEPMHSTPPIEGIAVAFSVAEYLAKVKGMTLIITTHFHNLIELENIHKDLFINLSVNADYNEKTKTYDFNYKINRGGSKQIIAIELLEKNKFNKTIINSAIEMKNKLYNESLRNANI</sequence>
<dbReference type="PANTHER" id="PTHR11361:SF34">
    <property type="entry name" value="DNA MISMATCH REPAIR PROTEIN MSH1, MITOCHONDRIAL"/>
    <property type="match status" value="1"/>
</dbReference>
<feature type="transmembrane region" description="Helical" evidence="4">
    <location>
        <begin position="144"/>
        <end position="167"/>
    </location>
</feature>
<proteinExistence type="predicted"/>
<evidence type="ECO:0000256" key="1">
    <source>
        <dbReference type="ARBA" id="ARBA00022741"/>
    </source>
</evidence>
<evidence type="ECO:0000256" key="3">
    <source>
        <dbReference type="ARBA" id="ARBA00023125"/>
    </source>
</evidence>
<dbReference type="EMBL" id="MN740489">
    <property type="protein sequence ID" value="QHU29499.1"/>
    <property type="molecule type" value="Genomic_DNA"/>
</dbReference>
<evidence type="ECO:0000256" key="4">
    <source>
        <dbReference type="SAM" id="Phobius"/>
    </source>
</evidence>
<evidence type="ECO:0000313" key="6">
    <source>
        <dbReference type="EMBL" id="QHU29499.1"/>
    </source>
</evidence>
<dbReference type="SMART" id="SM00534">
    <property type="entry name" value="MUTSac"/>
    <property type="match status" value="1"/>
</dbReference>
<keyword evidence="1" id="KW-0547">Nucleotide-binding</keyword>
<dbReference type="InterPro" id="IPR027417">
    <property type="entry name" value="P-loop_NTPase"/>
</dbReference>
<protein>
    <recommendedName>
        <fullName evidence="5">DNA mismatch repair proteins mutS family domain-containing protein</fullName>
    </recommendedName>
</protein>
<dbReference type="Pfam" id="PF00488">
    <property type="entry name" value="MutS_V"/>
    <property type="match status" value="1"/>
</dbReference>
<dbReference type="InterPro" id="IPR000432">
    <property type="entry name" value="DNA_mismatch_repair_MutS_C"/>
</dbReference>
<organism evidence="6">
    <name type="scientific">viral metagenome</name>
    <dbReference type="NCBI Taxonomy" id="1070528"/>
    <lineage>
        <taxon>unclassified sequences</taxon>
        <taxon>metagenomes</taxon>
        <taxon>organismal metagenomes</taxon>
    </lineage>
</organism>
<keyword evidence="4" id="KW-0812">Transmembrane</keyword>
<feature type="transmembrane region" description="Helical" evidence="4">
    <location>
        <begin position="179"/>
        <end position="197"/>
    </location>
</feature>
<dbReference type="SUPFAM" id="SSF52540">
    <property type="entry name" value="P-loop containing nucleoside triphosphate hydrolases"/>
    <property type="match status" value="1"/>
</dbReference>
<accession>A0A6C0LEY3</accession>
<evidence type="ECO:0000256" key="2">
    <source>
        <dbReference type="ARBA" id="ARBA00022840"/>
    </source>
</evidence>
<dbReference type="GO" id="GO:0030983">
    <property type="term" value="F:mismatched DNA binding"/>
    <property type="evidence" value="ECO:0007669"/>
    <property type="project" value="InterPro"/>
</dbReference>
<dbReference type="InterPro" id="IPR045076">
    <property type="entry name" value="MutS"/>
</dbReference>
<dbReference type="Gene3D" id="3.40.50.300">
    <property type="entry name" value="P-loop containing nucleotide triphosphate hydrolases"/>
    <property type="match status" value="1"/>
</dbReference>
<dbReference type="GO" id="GO:0006298">
    <property type="term" value="P:mismatch repair"/>
    <property type="evidence" value="ECO:0007669"/>
    <property type="project" value="InterPro"/>
</dbReference>
<reference evidence="6" key="1">
    <citation type="journal article" date="2020" name="Nature">
        <title>Giant virus diversity and host interactions through global metagenomics.</title>
        <authorList>
            <person name="Schulz F."/>
            <person name="Roux S."/>
            <person name="Paez-Espino D."/>
            <person name="Jungbluth S."/>
            <person name="Walsh D.A."/>
            <person name="Denef V.J."/>
            <person name="McMahon K.D."/>
            <person name="Konstantinidis K.T."/>
            <person name="Eloe-Fadrosh E.A."/>
            <person name="Kyrpides N.C."/>
            <person name="Woyke T."/>
        </authorList>
    </citation>
    <scope>NUCLEOTIDE SEQUENCE</scope>
    <source>
        <strain evidence="6">GVMAG-M-3300027804-48</strain>
    </source>
</reference>
<keyword evidence="2" id="KW-0067">ATP-binding</keyword>
<keyword evidence="3" id="KW-0238">DNA-binding</keyword>
<feature type="transmembrane region" description="Helical" evidence="4">
    <location>
        <begin position="204"/>
        <end position="222"/>
    </location>
</feature>
<keyword evidence="4" id="KW-1133">Transmembrane helix</keyword>
<name>A0A6C0LEY3_9ZZZZ</name>
<dbReference type="GO" id="GO:0140664">
    <property type="term" value="F:ATP-dependent DNA damage sensor activity"/>
    <property type="evidence" value="ECO:0007669"/>
    <property type="project" value="InterPro"/>
</dbReference>